<feature type="transmembrane region" description="Helical" evidence="1">
    <location>
        <begin position="20"/>
        <end position="39"/>
    </location>
</feature>
<evidence type="ECO:0000313" key="3">
    <source>
        <dbReference type="Proteomes" id="UP000632740"/>
    </source>
</evidence>
<dbReference type="AlphaFoldDB" id="A0A919P7F3"/>
<keyword evidence="1" id="KW-0472">Membrane</keyword>
<dbReference type="Proteomes" id="UP000632740">
    <property type="component" value="Unassembled WGS sequence"/>
</dbReference>
<evidence type="ECO:0000313" key="2">
    <source>
        <dbReference type="EMBL" id="GIG22966.1"/>
    </source>
</evidence>
<protein>
    <submittedName>
        <fullName evidence="2">Uncharacterized protein</fullName>
    </submittedName>
</protein>
<feature type="transmembrane region" description="Helical" evidence="1">
    <location>
        <begin position="100"/>
        <end position="118"/>
    </location>
</feature>
<feature type="transmembrane region" description="Helical" evidence="1">
    <location>
        <begin position="130"/>
        <end position="153"/>
    </location>
</feature>
<keyword evidence="1" id="KW-0812">Transmembrane</keyword>
<name>A0A919P7F3_9CELL</name>
<feature type="transmembrane region" description="Helical" evidence="1">
    <location>
        <begin position="184"/>
        <end position="205"/>
    </location>
</feature>
<dbReference type="EMBL" id="BONK01000014">
    <property type="protein sequence ID" value="GIG22966.1"/>
    <property type="molecule type" value="Genomic_DNA"/>
</dbReference>
<dbReference type="Pfam" id="PF20128">
    <property type="entry name" value="DUF6518"/>
    <property type="match status" value="1"/>
</dbReference>
<accession>A0A919P7F3</accession>
<sequence>MGALVVEARAAIRRHRAGRLLPLLGVAVGVLTSFAQGWLDAPWSSLANAASPWLVVAFVVGYLRPTVGSAALLGMLTCLGEVAGYYAASSVRGFGVSATWAAFWLVCALVGGPLFGACGRWAREHGSRPAAWGAAAPAATFLGEGVGAYWLRLGYRQEAVLFVALGLVAGGFALARVPTRATTTVAIVVGALGGVAVYGGVLGMLG</sequence>
<gene>
    <name evidence="2" type="ORF">Cch01nite_36900</name>
</gene>
<organism evidence="2 3">
    <name type="scientific">Cellulomonas chitinilytica</name>
    <dbReference type="NCBI Taxonomy" id="398759"/>
    <lineage>
        <taxon>Bacteria</taxon>
        <taxon>Bacillati</taxon>
        <taxon>Actinomycetota</taxon>
        <taxon>Actinomycetes</taxon>
        <taxon>Micrococcales</taxon>
        <taxon>Cellulomonadaceae</taxon>
        <taxon>Cellulomonas</taxon>
    </lineage>
</organism>
<dbReference type="InterPro" id="IPR045393">
    <property type="entry name" value="DUF6518"/>
</dbReference>
<keyword evidence="1" id="KW-1133">Transmembrane helix</keyword>
<evidence type="ECO:0000256" key="1">
    <source>
        <dbReference type="SAM" id="Phobius"/>
    </source>
</evidence>
<keyword evidence="3" id="KW-1185">Reference proteome</keyword>
<reference evidence="2" key="1">
    <citation type="submission" date="2021-01" db="EMBL/GenBank/DDBJ databases">
        <title>Whole genome shotgun sequence of Cellulomonas chitinilytica NBRC 110799.</title>
        <authorList>
            <person name="Komaki H."/>
            <person name="Tamura T."/>
        </authorList>
    </citation>
    <scope>NUCLEOTIDE SEQUENCE</scope>
    <source>
        <strain evidence="2">NBRC 110799</strain>
    </source>
</reference>
<proteinExistence type="predicted"/>
<feature type="transmembrane region" description="Helical" evidence="1">
    <location>
        <begin position="159"/>
        <end position="177"/>
    </location>
</feature>
<comment type="caution">
    <text evidence="2">The sequence shown here is derived from an EMBL/GenBank/DDBJ whole genome shotgun (WGS) entry which is preliminary data.</text>
</comment>